<keyword evidence="5" id="KW-0812">Transmembrane</keyword>
<feature type="compositionally biased region" description="Low complexity" evidence="4">
    <location>
        <begin position="532"/>
        <end position="548"/>
    </location>
</feature>
<protein>
    <recommendedName>
        <fullName evidence="10">Plastocyanin-like domain-containing protein</fullName>
    </recommendedName>
</protein>
<comment type="similarity">
    <text evidence="1">Belongs to the multicopper oxidase family.</text>
</comment>
<keyword evidence="3" id="KW-0560">Oxidoreductase</keyword>
<evidence type="ECO:0000256" key="2">
    <source>
        <dbReference type="ARBA" id="ARBA00022723"/>
    </source>
</evidence>
<dbReference type="PROSITE" id="PS00080">
    <property type="entry name" value="MULTICOPPER_OXIDASE2"/>
    <property type="match status" value="1"/>
</dbReference>
<gene>
    <name evidence="9" type="ORF">PCAR00345_LOCUS31140</name>
</gene>
<evidence type="ECO:0008006" key="10">
    <source>
        <dbReference type="Google" id="ProtNLM"/>
    </source>
</evidence>
<keyword evidence="2" id="KW-0479">Metal-binding</keyword>
<feature type="compositionally biased region" description="Low complexity" evidence="4">
    <location>
        <begin position="654"/>
        <end position="672"/>
    </location>
</feature>
<dbReference type="InterPro" id="IPR045087">
    <property type="entry name" value="Cu-oxidase_fam"/>
</dbReference>
<feature type="compositionally biased region" description="Basic and acidic residues" evidence="4">
    <location>
        <begin position="689"/>
        <end position="704"/>
    </location>
</feature>
<sequence>MRLAMFLLATFVVVFGLGVPFQQPPEQRSASVTLTLAEYTMFDPDGQPQLTRSYNNMLGGPTIYVKPGETLRLTLVNDMPSETVPTDEHANGIRLLDTTNLHTHGLHVSPHAPGDDMFIRIEAGADQEYVFEVSKVHMPGTHWYHPHFHGSTALHTGGGAAGMLIIDDPPGYLPQEIENLQEFVMVILHVNSELMKVYSGMYEANCLRSGGSSIDCKDRFWGTQIGDGFDSLLVNGQYQPKLEITANRWYRMRMLFSSIDVAISPMLAGCQTKLLAKDGIYLHQAPRDVTRGFMGPGNRADWLISCPPGTWQLESKKKEGQALKFHCEAPLVTIVAVDRNDVACELPTFSVARPCYVVDLRQAVPTNSLNWVLGPTPFINGNVFSAGEHEHAAEISLGQVVDMEVSGVDEHPFHIHVNPFQLTEALSDSYEGYFQAGDWHDTIFTPGAAMRGRLNVDAFAGEMVVHCHFLAHEDFGMMHLINVVGQEGTHFAKAKEIDSTCYWDDEDFGEPKILQPGEIKSTCGAQACCSAGTSGADSSDDSPSSPASVEKKASNEVDNHKAEYLALALVWLAIPGTILVVGLSVLAKRQVVRWLHPPPRNSRYSTASPTRKPQKTTPRTAPKLTSKRAQTGDKQPLTSTRSDTPDMRINVADASQSARPSSPSRSQLALPRGTKATDAELSTIIDNSLSRDVHSSQSEKRERSMVLWGDTSTNACQKV</sequence>
<evidence type="ECO:0000256" key="4">
    <source>
        <dbReference type="SAM" id="MobiDB-lite"/>
    </source>
</evidence>
<feature type="chain" id="PRO_5031086128" description="Plastocyanin-like domain-containing protein" evidence="6">
    <location>
        <begin position="17"/>
        <end position="719"/>
    </location>
</feature>
<keyword evidence="6" id="KW-0732">Signal</keyword>
<reference evidence="9" key="1">
    <citation type="submission" date="2021-01" db="EMBL/GenBank/DDBJ databases">
        <authorList>
            <person name="Corre E."/>
            <person name="Pelletier E."/>
            <person name="Niang G."/>
            <person name="Scheremetjew M."/>
            <person name="Finn R."/>
            <person name="Kale V."/>
            <person name="Holt S."/>
            <person name="Cochrane G."/>
            <person name="Meng A."/>
            <person name="Brown T."/>
            <person name="Cohen L."/>
        </authorList>
    </citation>
    <scope>NUCLEOTIDE SEQUENCE</scope>
    <source>
        <strain evidence="9">CCMP645</strain>
    </source>
</reference>
<organism evidence="9">
    <name type="scientific">Chrysotila carterae</name>
    <name type="common">Marine alga</name>
    <name type="synonym">Syracosphaera carterae</name>
    <dbReference type="NCBI Taxonomy" id="13221"/>
    <lineage>
        <taxon>Eukaryota</taxon>
        <taxon>Haptista</taxon>
        <taxon>Haptophyta</taxon>
        <taxon>Prymnesiophyceae</taxon>
        <taxon>Isochrysidales</taxon>
        <taxon>Isochrysidaceae</taxon>
        <taxon>Chrysotila</taxon>
    </lineage>
</organism>
<feature type="signal peptide" evidence="6">
    <location>
        <begin position="1"/>
        <end position="16"/>
    </location>
</feature>
<feature type="region of interest" description="Disordered" evidence="4">
    <location>
        <begin position="532"/>
        <end position="556"/>
    </location>
</feature>
<feature type="transmembrane region" description="Helical" evidence="5">
    <location>
        <begin position="564"/>
        <end position="587"/>
    </location>
</feature>
<dbReference type="GO" id="GO:0016491">
    <property type="term" value="F:oxidoreductase activity"/>
    <property type="evidence" value="ECO:0007669"/>
    <property type="project" value="UniProtKB-KW"/>
</dbReference>
<evidence type="ECO:0000256" key="5">
    <source>
        <dbReference type="SAM" id="Phobius"/>
    </source>
</evidence>
<dbReference type="Gene3D" id="2.60.40.420">
    <property type="entry name" value="Cupredoxins - blue copper proteins"/>
    <property type="match status" value="3"/>
</dbReference>
<dbReference type="InterPro" id="IPR011707">
    <property type="entry name" value="Cu-oxidase-like_N"/>
</dbReference>
<dbReference type="GO" id="GO:0005507">
    <property type="term" value="F:copper ion binding"/>
    <property type="evidence" value="ECO:0007669"/>
    <property type="project" value="InterPro"/>
</dbReference>
<dbReference type="SUPFAM" id="SSF49503">
    <property type="entry name" value="Cupredoxins"/>
    <property type="match status" value="3"/>
</dbReference>
<dbReference type="PANTHER" id="PTHR11709:SF518">
    <property type="entry name" value="MULTICOPPER OXIDASE"/>
    <property type="match status" value="1"/>
</dbReference>
<evidence type="ECO:0000259" key="8">
    <source>
        <dbReference type="Pfam" id="PF07732"/>
    </source>
</evidence>
<dbReference type="CDD" id="cd13853">
    <property type="entry name" value="CuRO_1_Tth-MCO_like"/>
    <property type="match status" value="1"/>
</dbReference>
<dbReference type="EMBL" id="HBIZ01048662">
    <property type="protein sequence ID" value="CAE0778501.1"/>
    <property type="molecule type" value="Transcribed_RNA"/>
</dbReference>
<feature type="compositionally biased region" description="Polar residues" evidence="4">
    <location>
        <begin position="710"/>
        <end position="719"/>
    </location>
</feature>
<dbReference type="InterPro" id="IPR002355">
    <property type="entry name" value="Cu_oxidase_Cu_BS"/>
</dbReference>
<feature type="compositionally biased region" description="Polar residues" evidence="4">
    <location>
        <begin position="627"/>
        <end position="642"/>
    </location>
</feature>
<accession>A0A7S4BVM4</accession>
<dbReference type="Pfam" id="PF07732">
    <property type="entry name" value="Cu-oxidase_3"/>
    <property type="match status" value="1"/>
</dbReference>
<keyword evidence="5" id="KW-0472">Membrane</keyword>
<name>A0A7S4BVM4_CHRCT</name>
<evidence type="ECO:0000256" key="1">
    <source>
        <dbReference type="ARBA" id="ARBA00010609"/>
    </source>
</evidence>
<dbReference type="InterPro" id="IPR008972">
    <property type="entry name" value="Cupredoxin"/>
</dbReference>
<evidence type="ECO:0000313" key="9">
    <source>
        <dbReference type="EMBL" id="CAE0778501.1"/>
    </source>
</evidence>
<evidence type="ECO:0000259" key="7">
    <source>
        <dbReference type="Pfam" id="PF07731"/>
    </source>
</evidence>
<evidence type="ECO:0000256" key="6">
    <source>
        <dbReference type="SAM" id="SignalP"/>
    </source>
</evidence>
<dbReference type="PANTHER" id="PTHR11709">
    <property type="entry name" value="MULTI-COPPER OXIDASE"/>
    <property type="match status" value="1"/>
</dbReference>
<proteinExistence type="inferred from homology"/>
<dbReference type="AlphaFoldDB" id="A0A7S4BVM4"/>
<feature type="domain" description="Plastocyanin-like" evidence="8">
    <location>
        <begin position="39"/>
        <end position="169"/>
    </location>
</feature>
<dbReference type="Pfam" id="PF07731">
    <property type="entry name" value="Cu-oxidase_2"/>
    <property type="match status" value="1"/>
</dbReference>
<dbReference type="InterPro" id="IPR011706">
    <property type="entry name" value="Cu-oxidase_C"/>
</dbReference>
<feature type="region of interest" description="Disordered" evidence="4">
    <location>
        <begin position="597"/>
        <end position="719"/>
    </location>
</feature>
<keyword evidence="5" id="KW-1133">Transmembrane helix</keyword>
<evidence type="ECO:0000256" key="3">
    <source>
        <dbReference type="ARBA" id="ARBA00023002"/>
    </source>
</evidence>
<feature type="domain" description="Plastocyanin-like" evidence="7">
    <location>
        <begin position="376"/>
        <end position="483"/>
    </location>
</feature>
<feature type="compositionally biased region" description="Low complexity" evidence="4">
    <location>
        <begin position="609"/>
        <end position="623"/>
    </location>
</feature>